<evidence type="ECO:0000256" key="1">
    <source>
        <dbReference type="ARBA" id="ARBA00018672"/>
    </source>
</evidence>
<dbReference type="PANTHER" id="PTHR43214:SF40">
    <property type="entry name" value="TRANSCRIPTIONAL REGULATORY PROTEIN LNRK"/>
    <property type="match status" value="1"/>
</dbReference>
<dbReference type="GO" id="GO:0006355">
    <property type="term" value="P:regulation of DNA-templated transcription"/>
    <property type="evidence" value="ECO:0007669"/>
    <property type="project" value="InterPro"/>
</dbReference>
<evidence type="ECO:0000256" key="7">
    <source>
        <dbReference type="PROSITE-ProRule" id="PRU00169"/>
    </source>
</evidence>
<feature type="domain" description="HTH luxR-type" evidence="8">
    <location>
        <begin position="144"/>
        <end position="206"/>
    </location>
</feature>
<feature type="modified residue" description="4-aspartylphosphate" evidence="7">
    <location>
        <position position="53"/>
    </location>
</feature>
<dbReference type="Proteomes" id="UP000593601">
    <property type="component" value="Chromosome"/>
</dbReference>
<evidence type="ECO:0000256" key="3">
    <source>
        <dbReference type="ARBA" id="ARBA00023015"/>
    </source>
</evidence>
<dbReference type="Pfam" id="PF00196">
    <property type="entry name" value="GerE"/>
    <property type="match status" value="1"/>
</dbReference>
<feature type="domain" description="Response regulatory" evidence="9">
    <location>
        <begin position="2"/>
        <end position="118"/>
    </location>
</feature>
<organism evidence="10 11">
    <name type="scientific">Blautia liquoris</name>
    <dbReference type="NCBI Taxonomy" id="2779518"/>
    <lineage>
        <taxon>Bacteria</taxon>
        <taxon>Bacillati</taxon>
        <taxon>Bacillota</taxon>
        <taxon>Clostridia</taxon>
        <taxon>Lachnospirales</taxon>
        <taxon>Lachnospiraceae</taxon>
        <taxon>Blautia</taxon>
    </lineage>
</organism>
<dbReference type="Gene3D" id="3.40.50.2300">
    <property type="match status" value="1"/>
</dbReference>
<dbReference type="SUPFAM" id="SSF46894">
    <property type="entry name" value="C-terminal effector domain of the bipartite response regulators"/>
    <property type="match status" value="1"/>
</dbReference>
<keyword evidence="4" id="KW-0238">DNA-binding</keyword>
<evidence type="ECO:0000259" key="9">
    <source>
        <dbReference type="PROSITE" id="PS50110"/>
    </source>
</evidence>
<accession>A0A7M2RKV9</accession>
<dbReference type="InterPro" id="IPR011006">
    <property type="entry name" value="CheY-like_superfamily"/>
</dbReference>
<dbReference type="GO" id="GO:0000160">
    <property type="term" value="P:phosphorelay signal transduction system"/>
    <property type="evidence" value="ECO:0007669"/>
    <property type="project" value="InterPro"/>
</dbReference>
<evidence type="ECO:0000256" key="5">
    <source>
        <dbReference type="ARBA" id="ARBA00023163"/>
    </source>
</evidence>
<evidence type="ECO:0000259" key="8">
    <source>
        <dbReference type="PROSITE" id="PS50043"/>
    </source>
</evidence>
<proteinExistence type="predicted"/>
<dbReference type="PANTHER" id="PTHR43214">
    <property type="entry name" value="TWO-COMPONENT RESPONSE REGULATOR"/>
    <property type="match status" value="1"/>
</dbReference>
<dbReference type="InterPro" id="IPR000792">
    <property type="entry name" value="Tscrpt_reg_LuxR_C"/>
</dbReference>
<dbReference type="InterPro" id="IPR058245">
    <property type="entry name" value="NreC/VraR/RcsB-like_REC"/>
</dbReference>
<dbReference type="PRINTS" id="PR00038">
    <property type="entry name" value="HTHLUXR"/>
</dbReference>
<evidence type="ECO:0000256" key="4">
    <source>
        <dbReference type="ARBA" id="ARBA00023125"/>
    </source>
</evidence>
<dbReference type="SUPFAM" id="SSF52172">
    <property type="entry name" value="CheY-like"/>
    <property type="match status" value="1"/>
</dbReference>
<dbReference type="GO" id="GO:0003677">
    <property type="term" value="F:DNA binding"/>
    <property type="evidence" value="ECO:0007669"/>
    <property type="project" value="UniProtKB-KW"/>
</dbReference>
<comment type="function">
    <text evidence="6">May play the central regulatory role in sporulation. It may be an element of the effector pathway responsible for the activation of sporulation genes in response to nutritional stress. Spo0A may act in concert with spo0H (a sigma factor) to control the expression of some genes that are critical to the sporulation process.</text>
</comment>
<keyword evidence="3" id="KW-0805">Transcription regulation</keyword>
<dbReference type="EMBL" id="CP063304">
    <property type="protein sequence ID" value="QOV20197.1"/>
    <property type="molecule type" value="Genomic_DNA"/>
</dbReference>
<keyword evidence="5" id="KW-0804">Transcription</keyword>
<sequence length="207" mass="23395">MRLILIDDDCLVTQALKIILETNEDFHILAIGTTGQEAITLFRKHRPDILLMDIRMKGMDGLEASAKILSEFPGAKILLLTTFSDDEYIVKALKLGAKGYLLKQDYPSLLPALEAVCNGQTVFGSEITEKIPNLLHNHASFDYTRYDIHGRELDIITLIAEGYSNKEIADTLYLSQGTVRNYLSSILDKLQLRDRTQLAVFYYQHVS</sequence>
<evidence type="ECO:0000256" key="2">
    <source>
        <dbReference type="ARBA" id="ARBA00022553"/>
    </source>
</evidence>
<dbReference type="InterPro" id="IPR001789">
    <property type="entry name" value="Sig_transdc_resp-reg_receiver"/>
</dbReference>
<dbReference type="CDD" id="cd17535">
    <property type="entry name" value="REC_NarL-like"/>
    <property type="match status" value="1"/>
</dbReference>
<dbReference type="KEGG" id="bliq:INP51_04405"/>
<reference evidence="10 11" key="1">
    <citation type="submission" date="2020-10" db="EMBL/GenBank/DDBJ databases">
        <title>Blautia liquoris sp.nov., isolated from the mud in a fermentation cellar used for the production of Chinese strong-flavoured liquor.</title>
        <authorList>
            <person name="Lu L."/>
        </authorList>
    </citation>
    <scope>NUCLEOTIDE SEQUENCE [LARGE SCALE GENOMIC DNA]</scope>
    <source>
        <strain evidence="10 11">LZLJ-3</strain>
    </source>
</reference>
<dbReference type="SMART" id="SM00448">
    <property type="entry name" value="REC"/>
    <property type="match status" value="1"/>
</dbReference>
<evidence type="ECO:0000256" key="6">
    <source>
        <dbReference type="ARBA" id="ARBA00024867"/>
    </source>
</evidence>
<evidence type="ECO:0000313" key="10">
    <source>
        <dbReference type="EMBL" id="QOV20197.1"/>
    </source>
</evidence>
<name>A0A7M2RKV9_9FIRM</name>
<dbReference type="PROSITE" id="PS50110">
    <property type="entry name" value="RESPONSE_REGULATORY"/>
    <property type="match status" value="1"/>
</dbReference>
<keyword evidence="2 7" id="KW-0597">Phosphoprotein</keyword>
<gene>
    <name evidence="10" type="ORF">INP51_04405</name>
</gene>
<evidence type="ECO:0000313" key="11">
    <source>
        <dbReference type="Proteomes" id="UP000593601"/>
    </source>
</evidence>
<dbReference type="RefSeq" id="WP_193736517.1">
    <property type="nucleotide sequence ID" value="NZ_CP063304.1"/>
</dbReference>
<keyword evidence="11" id="KW-1185">Reference proteome</keyword>
<dbReference type="Pfam" id="PF00072">
    <property type="entry name" value="Response_reg"/>
    <property type="match status" value="1"/>
</dbReference>
<dbReference type="InterPro" id="IPR016032">
    <property type="entry name" value="Sig_transdc_resp-reg_C-effctor"/>
</dbReference>
<dbReference type="InterPro" id="IPR039420">
    <property type="entry name" value="WalR-like"/>
</dbReference>
<protein>
    <recommendedName>
        <fullName evidence="1">Stage 0 sporulation protein A homolog</fullName>
    </recommendedName>
</protein>
<dbReference type="SMART" id="SM00421">
    <property type="entry name" value="HTH_LUXR"/>
    <property type="match status" value="1"/>
</dbReference>
<dbReference type="PROSITE" id="PS50043">
    <property type="entry name" value="HTH_LUXR_2"/>
    <property type="match status" value="1"/>
</dbReference>
<dbReference type="AlphaFoldDB" id="A0A7M2RKV9"/>
<dbReference type="CDD" id="cd06170">
    <property type="entry name" value="LuxR_C_like"/>
    <property type="match status" value="1"/>
</dbReference>
<dbReference type="PROSITE" id="PS00622">
    <property type="entry name" value="HTH_LUXR_1"/>
    <property type="match status" value="1"/>
</dbReference>